<comment type="caution">
    <text evidence="1">The sequence shown here is derived from an EMBL/GenBank/DDBJ whole genome shotgun (WGS) entry which is preliminary data.</text>
</comment>
<organism evidence="1 2">
    <name type="scientific">Cochleicola gelatinilyticus</name>
    <dbReference type="NCBI Taxonomy" id="1763537"/>
    <lineage>
        <taxon>Bacteria</taxon>
        <taxon>Pseudomonadati</taxon>
        <taxon>Bacteroidota</taxon>
        <taxon>Flavobacteriia</taxon>
        <taxon>Flavobacteriales</taxon>
        <taxon>Flavobacteriaceae</taxon>
        <taxon>Cochleicola</taxon>
    </lineage>
</organism>
<dbReference type="STRING" id="1763537.ULVI_08880"/>
<dbReference type="AlphaFoldDB" id="A0A167HJV5"/>
<accession>A0A167HJV5</accession>
<dbReference type="OrthoDB" id="1137526at2"/>
<proteinExistence type="predicted"/>
<reference evidence="1 2" key="1">
    <citation type="submission" date="2016-02" db="EMBL/GenBank/DDBJ databases">
        <title>Ulvibacter sp. LPB0005, isolated from Thais luteostoma.</title>
        <authorList>
            <person name="Shin S.-K."/>
            <person name="Yi H."/>
        </authorList>
    </citation>
    <scope>NUCLEOTIDE SEQUENCE [LARGE SCALE GENOMIC DNA]</scope>
    <source>
        <strain evidence="1 2">LPB0005</strain>
    </source>
</reference>
<evidence type="ECO:0000313" key="2">
    <source>
        <dbReference type="Proteomes" id="UP000077013"/>
    </source>
</evidence>
<dbReference type="EMBL" id="LRXL01000037">
    <property type="protein sequence ID" value="OAB78686.1"/>
    <property type="molecule type" value="Genomic_DNA"/>
</dbReference>
<protein>
    <submittedName>
        <fullName evidence="1">Uncharacterized protein</fullName>
    </submittedName>
</protein>
<keyword evidence="2" id="KW-1185">Reference proteome</keyword>
<name>A0A167HJV5_9FLAO</name>
<dbReference type="RefSeq" id="WP_068591927.1">
    <property type="nucleotide sequence ID" value="NZ_LRXL01000037.1"/>
</dbReference>
<evidence type="ECO:0000313" key="1">
    <source>
        <dbReference type="EMBL" id="OAB78686.1"/>
    </source>
</evidence>
<gene>
    <name evidence="1" type="ORF">ULVI_08880</name>
</gene>
<sequence length="326" mass="34782">MRLTLIGAILICGICFSQQGINYKAVVKDGSGNIVANDLIAVQFTILDGATTVYGETHTPTTNENGIIILNIGEGAPIGAGDFSTIDWSSANHFLNVQINTGDGLTDMGTTAFKTVPYAKVADVAKSLENPLWIKNSADRISYNAGNVGVGDSNPLSPFSVIQSTGIENTMRLESRDHPAGKDLLELQIPSGSPATSQFIEMQNGSEIVAAVNADGSARFKSVQFEDNSVQTTAAIGPRAFGFIQSSGNITSGSGNFTVEWVAALNRYEITISGINYFYRNFSTFITTVTSNVVRSRITSNLGKIVVYLYNASGAPLQGEFQFITF</sequence>
<dbReference type="Proteomes" id="UP000077013">
    <property type="component" value="Unassembled WGS sequence"/>
</dbReference>